<dbReference type="InterPro" id="IPR047216">
    <property type="entry name" value="Endonuclease_DUF559_bact"/>
</dbReference>
<dbReference type="SUPFAM" id="SSF52980">
    <property type="entry name" value="Restriction endonuclease-like"/>
    <property type="match status" value="1"/>
</dbReference>
<dbReference type="Gene3D" id="3.40.960.10">
    <property type="entry name" value="VSR Endonuclease"/>
    <property type="match status" value="1"/>
</dbReference>
<evidence type="ECO:0000313" key="3">
    <source>
        <dbReference type="EMBL" id="BBF94421.1"/>
    </source>
</evidence>
<dbReference type="Pfam" id="PF04480">
    <property type="entry name" value="DUF559"/>
    <property type="match status" value="1"/>
</dbReference>
<dbReference type="InterPro" id="IPR007569">
    <property type="entry name" value="DUF559"/>
</dbReference>
<reference evidence="3 4" key="1">
    <citation type="submission" date="2018-08" db="EMBL/GenBank/DDBJ databases">
        <title>Complete genome sequencing of Blastochloris tepida GI.</title>
        <authorList>
            <person name="Tsukatani Y."/>
            <person name="Mori H."/>
        </authorList>
    </citation>
    <scope>NUCLEOTIDE SEQUENCE [LARGE SCALE GENOMIC DNA]</scope>
    <source>
        <strain evidence="3 4">GI</strain>
    </source>
</reference>
<dbReference type="AlphaFoldDB" id="A0A348G4D8"/>
<keyword evidence="4" id="KW-1185">Reference proteome</keyword>
<dbReference type="CDD" id="cd01038">
    <property type="entry name" value="Endonuclease_DUF559"/>
    <property type="match status" value="1"/>
</dbReference>
<evidence type="ECO:0000313" key="4">
    <source>
        <dbReference type="Proteomes" id="UP000266934"/>
    </source>
</evidence>
<dbReference type="PANTHER" id="PTHR38590">
    <property type="entry name" value="BLL0828 PROTEIN"/>
    <property type="match status" value="1"/>
</dbReference>
<dbReference type="InterPro" id="IPR011335">
    <property type="entry name" value="Restrct_endonuc-II-like"/>
</dbReference>
<evidence type="ECO:0000256" key="1">
    <source>
        <dbReference type="SAM" id="MobiDB-lite"/>
    </source>
</evidence>
<dbReference type="Proteomes" id="UP000266934">
    <property type="component" value="Chromosome"/>
</dbReference>
<dbReference type="KEGG" id="blag:BLTE_31060"/>
<feature type="region of interest" description="Disordered" evidence="1">
    <location>
        <begin position="1"/>
        <end position="31"/>
    </location>
</feature>
<sequence length="187" mass="20609">MIEAVMADQASPPPARGRSASDARRVGVADAPRFNRTAAKTARARALRLEATDAERRLWMRLRGRGVDGATFRRQHPAGPYVLDFFCPALRLAVEIDGGQHGEARQAARDHRRTVWLQERGVTVLRFWNNDVTQNLSGVIETIAAQVAALRAAGLSSTRRWRADLPLQGEVTPINPPLQARDAECPS</sequence>
<evidence type="ECO:0000259" key="2">
    <source>
        <dbReference type="Pfam" id="PF04480"/>
    </source>
</evidence>
<proteinExistence type="predicted"/>
<gene>
    <name evidence="3" type="ORF">BLTE_31060</name>
</gene>
<name>A0A348G4D8_9HYPH</name>
<protein>
    <recommendedName>
        <fullName evidence="2">DUF559 domain-containing protein</fullName>
    </recommendedName>
</protein>
<organism evidence="3 4">
    <name type="scientific">Blastochloris tepida</name>
    <dbReference type="NCBI Taxonomy" id="2233851"/>
    <lineage>
        <taxon>Bacteria</taxon>
        <taxon>Pseudomonadati</taxon>
        <taxon>Pseudomonadota</taxon>
        <taxon>Alphaproteobacteria</taxon>
        <taxon>Hyphomicrobiales</taxon>
        <taxon>Blastochloridaceae</taxon>
        <taxon>Blastochloris</taxon>
    </lineage>
</organism>
<dbReference type="PANTHER" id="PTHR38590:SF1">
    <property type="entry name" value="BLL0828 PROTEIN"/>
    <property type="match status" value="1"/>
</dbReference>
<dbReference type="EMBL" id="AP018907">
    <property type="protein sequence ID" value="BBF94421.1"/>
    <property type="molecule type" value="Genomic_DNA"/>
</dbReference>
<accession>A0A348G4D8</accession>
<feature type="domain" description="DUF559" evidence="2">
    <location>
        <begin position="40"/>
        <end position="147"/>
    </location>
</feature>
<dbReference type="RefSeq" id="WP_244600016.1">
    <property type="nucleotide sequence ID" value="NZ_AP018907.1"/>
</dbReference>